<dbReference type="AlphaFoldDB" id="A0A0D7BK90"/>
<protein>
    <recommendedName>
        <fullName evidence="2">Xaa-Pro dipeptidyl-peptidase-like domain-containing protein</fullName>
    </recommendedName>
</protein>
<dbReference type="InterPro" id="IPR050261">
    <property type="entry name" value="FrsA_esterase"/>
</dbReference>
<evidence type="ECO:0000313" key="4">
    <source>
        <dbReference type="Proteomes" id="UP000054007"/>
    </source>
</evidence>
<sequence>MKTSLKIPSMIAGWNLDAWQYLPGPRHSQDDSQALPVIVMAHGLTATKKMGLDTYAEVFVQQGPCTHQVGAQSYLYGVRCLIDGVPRSVVDHNSQQDDYRTVVRWVRQQKSFDPHKVVIWGSSYSCGHVIALAADRELGVKAAISQCPWKGVAGPQPLTTTLALMTASSLFSIMKNKPGTLAAGTQCPLVPVAPKEDNICLYEGALQVAAQSDKVDFFTTPVGRRNAGVPEEARASVMGTNQLCGMLSRYNKSMFERLKETIIGLKQRAH</sequence>
<reference evidence="3 4" key="1">
    <citation type="journal article" date="2015" name="Fungal Genet. Biol.">
        <title>Evolution of novel wood decay mechanisms in Agaricales revealed by the genome sequences of Fistulina hepatica and Cylindrobasidium torrendii.</title>
        <authorList>
            <person name="Floudas D."/>
            <person name="Held B.W."/>
            <person name="Riley R."/>
            <person name="Nagy L.G."/>
            <person name="Koehler G."/>
            <person name="Ransdell A.S."/>
            <person name="Younus H."/>
            <person name="Chow J."/>
            <person name="Chiniquy J."/>
            <person name="Lipzen A."/>
            <person name="Tritt A."/>
            <person name="Sun H."/>
            <person name="Haridas S."/>
            <person name="LaButti K."/>
            <person name="Ohm R.A."/>
            <person name="Kues U."/>
            <person name="Blanchette R.A."/>
            <person name="Grigoriev I.V."/>
            <person name="Minto R.E."/>
            <person name="Hibbett D.S."/>
        </authorList>
    </citation>
    <scope>NUCLEOTIDE SEQUENCE [LARGE SCALE GENOMIC DNA]</scope>
    <source>
        <strain evidence="3 4">FP15055 ss-10</strain>
    </source>
</reference>
<dbReference type="Proteomes" id="UP000054007">
    <property type="component" value="Unassembled WGS sequence"/>
</dbReference>
<gene>
    <name evidence="3" type="ORF">CYLTODRAFT_441638</name>
</gene>
<dbReference type="InterPro" id="IPR000383">
    <property type="entry name" value="Xaa-Pro-like_dom"/>
</dbReference>
<evidence type="ECO:0000256" key="1">
    <source>
        <dbReference type="ARBA" id="ARBA00022801"/>
    </source>
</evidence>
<name>A0A0D7BK90_9AGAR</name>
<proteinExistence type="predicted"/>
<evidence type="ECO:0000259" key="2">
    <source>
        <dbReference type="Pfam" id="PF02129"/>
    </source>
</evidence>
<accession>A0A0D7BK90</accession>
<evidence type="ECO:0000313" key="3">
    <source>
        <dbReference type="EMBL" id="KIY70887.1"/>
    </source>
</evidence>
<dbReference type="Gene3D" id="3.40.50.1820">
    <property type="entry name" value="alpha/beta hydrolase"/>
    <property type="match status" value="1"/>
</dbReference>
<keyword evidence="4" id="KW-1185">Reference proteome</keyword>
<dbReference type="EMBL" id="KN880461">
    <property type="protein sequence ID" value="KIY70887.1"/>
    <property type="molecule type" value="Genomic_DNA"/>
</dbReference>
<feature type="domain" description="Xaa-Pro dipeptidyl-peptidase-like" evidence="2">
    <location>
        <begin position="89"/>
        <end position="150"/>
    </location>
</feature>
<dbReference type="PANTHER" id="PTHR22946">
    <property type="entry name" value="DIENELACTONE HYDROLASE DOMAIN-CONTAINING PROTEIN-RELATED"/>
    <property type="match status" value="1"/>
</dbReference>
<keyword evidence="1" id="KW-0378">Hydrolase</keyword>
<dbReference type="Pfam" id="PF02129">
    <property type="entry name" value="Peptidase_S15"/>
    <property type="match status" value="1"/>
</dbReference>
<dbReference type="PANTHER" id="PTHR22946:SF9">
    <property type="entry name" value="POLYKETIDE TRANSFERASE AF380"/>
    <property type="match status" value="1"/>
</dbReference>
<dbReference type="InterPro" id="IPR029058">
    <property type="entry name" value="AB_hydrolase_fold"/>
</dbReference>
<dbReference type="SUPFAM" id="SSF53474">
    <property type="entry name" value="alpha/beta-Hydrolases"/>
    <property type="match status" value="1"/>
</dbReference>
<dbReference type="OrthoDB" id="2498029at2759"/>
<dbReference type="STRING" id="1314674.A0A0D7BK90"/>
<dbReference type="GO" id="GO:0016788">
    <property type="term" value="F:hydrolase activity, acting on ester bonds"/>
    <property type="evidence" value="ECO:0007669"/>
    <property type="project" value="UniProtKB-ARBA"/>
</dbReference>
<organism evidence="3 4">
    <name type="scientific">Cylindrobasidium torrendii FP15055 ss-10</name>
    <dbReference type="NCBI Taxonomy" id="1314674"/>
    <lineage>
        <taxon>Eukaryota</taxon>
        <taxon>Fungi</taxon>
        <taxon>Dikarya</taxon>
        <taxon>Basidiomycota</taxon>
        <taxon>Agaricomycotina</taxon>
        <taxon>Agaricomycetes</taxon>
        <taxon>Agaricomycetidae</taxon>
        <taxon>Agaricales</taxon>
        <taxon>Marasmiineae</taxon>
        <taxon>Physalacriaceae</taxon>
        <taxon>Cylindrobasidium</taxon>
    </lineage>
</organism>